<sequence>MFQLRRVFPYLVATATGIASGVYIFKPLILENASVDKVNRKEHNNPGDIVEPSTITQNDTAEAGSDKE</sequence>
<dbReference type="Proteomes" id="UP000076154">
    <property type="component" value="Unassembled WGS sequence"/>
</dbReference>
<keyword evidence="2" id="KW-0472">Membrane</keyword>
<dbReference type="Pfam" id="PF23670">
    <property type="entry name" value="PIGBOS1"/>
    <property type="match status" value="1"/>
</dbReference>
<keyword evidence="4" id="KW-1185">Reference proteome</keyword>
<organism evidence="3 4">
    <name type="scientific">Hypsizygus marmoreus</name>
    <name type="common">White beech mushroom</name>
    <name type="synonym">Agaricus marmoreus</name>
    <dbReference type="NCBI Taxonomy" id="39966"/>
    <lineage>
        <taxon>Eukaryota</taxon>
        <taxon>Fungi</taxon>
        <taxon>Dikarya</taxon>
        <taxon>Basidiomycota</taxon>
        <taxon>Agaricomycotina</taxon>
        <taxon>Agaricomycetes</taxon>
        <taxon>Agaricomycetidae</taxon>
        <taxon>Agaricales</taxon>
        <taxon>Tricholomatineae</taxon>
        <taxon>Lyophyllaceae</taxon>
        <taxon>Hypsizygus</taxon>
    </lineage>
</organism>
<evidence type="ECO:0000313" key="4">
    <source>
        <dbReference type="Proteomes" id="UP000076154"/>
    </source>
</evidence>
<feature type="transmembrane region" description="Helical" evidence="2">
    <location>
        <begin position="7"/>
        <end position="25"/>
    </location>
</feature>
<gene>
    <name evidence="3" type="ORF">Hypma_015993</name>
</gene>
<dbReference type="InParanoid" id="A0A369K7I5"/>
<evidence type="ECO:0000256" key="1">
    <source>
        <dbReference type="SAM" id="MobiDB-lite"/>
    </source>
</evidence>
<evidence type="ECO:0000313" key="3">
    <source>
        <dbReference type="EMBL" id="RDB29430.1"/>
    </source>
</evidence>
<dbReference type="EMBL" id="LUEZ02000010">
    <property type="protein sequence ID" value="RDB29430.1"/>
    <property type="molecule type" value="Genomic_DNA"/>
</dbReference>
<keyword evidence="2" id="KW-1133">Transmembrane helix</keyword>
<comment type="caution">
    <text evidence="3">The sequence shown here is derived from an EMBL/GenBank/DDBJ whole genome shotgun (WGS) entry which is preliminary data.</text>
</comment>
<dbReference type="InterPro" id="IPR057394">
    <property type="entry name" value="PIGBOS1"/>
</dbReference>
<dbReference type="OrthoDB" id="4093673at2759"/>
<dbReference type="AlphaFoldDB" id="A0A369K7I5"/>
<name>A0A369K7I5_HYPMA</name>
<proteinExistence type="predicted"/>
<evidence type="ECO:0000256" key="2">
    <source>
        <dbReference type="SAM" id="Phobius"/>
    </source>
</evidence>
<accession>A0A369K7I5</accession>
<keyword evidence="2" id="KW-0812">Transmembrane</keyword>
<reference evidence="3" key="1">
    <citation type="submission" date="2018-04" db="EMBL/GenBank/DDBJ databases">
        <title>Whole genome sequencing of Hypsizygus marmoreus.</title>
        <authorList>
            <person name="Choi I.-G."/>
            <person name="Min B."/>
            <person name="Kim J.-G."/>
            <person name="Kim S."/>
            <person name="Oh Y.-L."/>
            <person name="Kong W.-S."/>
            <person name="Park H."/>
            <person name="Jeong J."/>
            <person name="Song E.-S."/>
        </authorList>
    </citation>
    <scope>NUCLEOTIDE SEQUENCE [LARGE SCALE GENOMIC DNA]</scope>
    <source>
        <strain evidence="3">51987-8</strain>
    </source>
</reference>
<feature type="region of interest" description="Disordered" evidence="1">
    <location>
        <begin position="40"/>
        <end position="68"/>
    </location>
</feature>
<protein>
    <submittedName>
        <fullName evidence="3">Uncharacterized protein</fullName>
    </submittedName>
</protein>